<dbReference type="eggNOG" id="COG4228">
    <property type="taxonomic scope" value="Bacteria"/>
</dbReference>
<dbReference type="Proteomes" id="UP000006250">
    <property type="component" value="Unassembled WGS sequence"/>
</dbReference>
<accession>E1JUA1</accession>
<keyword evidence="3" id="KW-1185">Reference proteome</keyword>
<dbReference type="InterPro" id="IPR009826">
    <property type="entry name" value="DNA_circ_N"/>
</dbReference>
<reference evidence="2 3" key="1">
    <citation type="submission" date="2010-08" db="EMBL/GenBank/DDBJ databases">
        <title>The draft genome of Desulfovibrio fructosovorans JJ.</title>
        <authorList>
            <consortium name="US DOE Joint Genome Institute (JGI-PGF)"/>
            <person name="Lucas S."/>
            <person name="Copeland A."/>
            <person name="Lapidus A."/>
            <person name="Cheng J.-F."/>
            <person name="Bruce D."/>
            <person name="Goodwin L."/>
            <person name="Pitluck S."/>
            <person name="Land M.L."/>
            <person name="Hauser L."/>
            <person name="Chang Y.-J."/>
            <person name="Jeffries C."/>
            <person name="Wall J.D."/>
            <person name="Stahl D.A."/>
            <person name="Arkin A.P."/>
            <person name="Dehal P."/>
            <person name="Stolyar S.M."/>
            <person name="Hazen T.C."/>
            <person name="Woyke T.J."/>
        </authorList>
    </citation>
    <scope>NUCLEOTIDE SEQUENCE [LARGE SCALE GENOMIC DNA]</scope>
    <source>
        <strain evidence="2 3">JJ</strain>
    </source>
</reference>
<gene>
    <name evidence="2" type="ORF">DesfrDRAFT_1200</name>
</gene>
<dbReference type="STRING" id="596151.DesfrDRAFT_1200"/>
<evidence type="ECO:0000259" key="1">
    <source>
        <dbReference type="Pfam" id="PF07157"/>
    </source>
</evidence>
<organism evidence="2 3">
    <name type="scientific">Solidesulfovibrio fructosivorans JJ]</name>
    <dbReference type="NCBI Taxonomy" id="596151"/>
    <lineage>
        <taxon>Bacteria</taxon>
        <taxon>Pseudomonadati</taxon>
        <taxon>Thermodesulfobacteriota</taxon>
        <taxon>Desulfovibrionia</taxon>
        <taxon>Desulfovibrionales</taxon>
        <taxon>Desulfovibrionaceae</taxon>
        <taxon>Solidesulfovibrio</taxon>
    </lineage>
</organism>
<dbReference type="RefSeq" id="WP_005992053.1">
    <property type="nucleotide sequence ID" value="NZ_AECZ01000006.1"/>
</dbReference>
<dbReference type="Pfam" id="PF07157">
    <property type="entry name" value="DNA_circ_N"/>
    <property type="match status" value="1"/>
</dbReference>
<evidence type="ECO:0000313" key="3">
    <source>
        <dbReference type="Proteomes" id="UP000006250"/>
    </source>
</evidence>
<dbReference type="EMBL" id="AECZ01000006">
    <property type="protein sequence ID" value="EFL52031.1"/>
    <property type="molecule type" value="Genomic_DNA"/>
</dbReference>
<sequence length="452" mass="47791">MAWRDSLLPASFRGVPFDVITVSDNAERALVQHEYPYRDGAEIEDMGRRPRKVAFRAVFWGDDYEEAVTRLIAALDTPGKGELIHPVFGSLTMACASYRVDHNEDQPDYAEMELAFMEASPDIPFFDKPATATAQAASLAGDQQSALSLATLASWAGYAAWAATVPVRLAAYVRGETLGAVRSVTNLARDLAGLPRAVASDFLALPHALASEARAVTAAVTDLGDLPAATFGRFARLAAISDKLPRLPLTAAGSPSAYRLDPARYAGSVVSGPLIGAAVARPSVVVPPPGTESAAPEADLSSATGQAWAMAAAVCNLERAVAMGNAAAAALAEDAAEPTLTPAEVEAIVGATRQRYKDCMDEHRLVLPTGQAYPVVERLRTAALSIQELGATVIHLHPPLVTHAAPGLCNLRLLAHWLYADHTRAAELSRLNPGLRNPNFVAQGQVLYGFAS</sequence>
<dbReference type="OrthoDB" id="378644at2"/>
<proteinExistence type="predicted"/>
<protein>
    <submittedName>
        <fullName evidence="2">DNA circulation family protein</fullName>
    </submittedName>
</protein>
<dbReference type="AlphaFoldDB" id="E1JUA1"/>
<comment type="caution">
    <text evidence="2">The sequence shown here is derived from an EMBL/GenBank/DDBJ whole genome shotgun (WGS) entry which is preliminary data.</text>
</comment>
<name>E1JUA1_SOLFR</name>
<evidence type="ECO:0000313" key="2">
    <source>
        <dbReference type="EMBL" id="EFL52031.1"/>
    </source>
</evidence>
<feature type="domain" description="DNA circulation N-terminal" evidence="1">
    <location>
        <begin position="7"/>
        <end position="92"/>
    </location>
</feature>